<evidence type="ECO:0000313" key="1">
    <source>
        <dbReference type="EMBL" id="QQL50806.1"/>
    </source>
</evidence>
<name>A0A6I4I6R7_9SPHI</name>
<accession>A0A6I4I6R7</accession>
<organism evidence="1 2">
    <name type="scientific">Mucilaginibacter ginkgonis</name>
    <dbReference type="NCBI Taxonomy" id="2682091"/>
    <lineage>
        <taxon>Bacteria</taxon>
        <taxon>Pseudomonadati</taxon>
        <taxon>Bacteroidota</taxon>
        <taxon>Sphingobacteriia</taxon>
        <taxon>Sphingobacteriales</taxon>
        <taxon>Sphingobacteriaceae</taxon>
        <taxon>Mucilaginibacter</taxon>
    </lineage>
</organism>
<dbReference type="Proteomes" id="UP000429232">
    <property type="component" value="Chromosome"/>
</dbReference>
<evidence type="ECO:0000313" key="2">
    <source>
        <dbReference type="Proteomes" id="UP000429232"/>
    </source>
</evidence>
<gene>
    <name evidence="1" type="ORF">GO620_004935</name>
</gene>
<proteinExistence type="predicted"/>
<dbReference type="EMBL" id="CP066775">
    <property type="protein sequence ID" value="QQL50806.1"/>
    <property type="molecule type" value="Genomic_DNA"/>
</dbReference>
<protein>
    <submittedName>
        <fullName evidence="1">Uncharacterized protein</fullName>
    </submittedName>
</protein>
<dbReference type="AlphaFoldDB" id="A0A6I4I6R7"/>
<keyword evidence="2" id="KW-1185">Reference proteome</keyword>
<dbReference type="KEGG" id="mgik:GO620_004935"/>
<sequence length="80" mass="9402">MNPFDVEIPMTDKPLTINVKHREESDNQTFDLYYCGECCGVMFCNEHNIWIYEPHHHPALLLDEEHIKHLGHSIGQHTKC</sequence>
<reference evidence="1 2" key="1">
    <citation type="submission" date="2020-12" db="EMBL/GenBank/DDBJ databases">
        <title>HMF7856_wgs.fasta genome submission.</title>
        <authorList>
            <person name="Kang H."/>
            <person name="Kim H."/>
            <person name="Joh K."/>
        </authorList>
    </citation>
    <scope>NUCLEOTIDE SEQUENCE [LARGE SCALE GENOMIC DNA]</scope>
    <source>
        <strain evidence="1 2">HMF7856</strain>
    </source>
</reference>
<dbReference type="RefSeq" id="WP_157526693.1">
    <property type="nucleotide sequence ID" value="NZ_CP066775.1"/>
</dbReference>